<accession>A0A0G1KSL0</accession>
<evidence type="ECO:0000313" key="2">
    <source>
        <dbReference type="Proteomes" id="UP000034087"/>
    </source>
</evidence>
<comment type="caution">
    <text evidence="1">The sequence shown here is derived from an EMBL/GenBank/DDBJ whole genome shotgun (WGS) entry which is preliminary data.</text>
</comment>
<sequence>MNFYVQTSGMGRETIETSYIELIYTVITRQSGEKTDMRYKIPLVTTPCRYGGKRYWFICELSKNGVYCGKRVGVLYNIGNWFGCRYCGEIAYAAQMEGGKLRWSGVSIPDIEKAEKEVKRYYYNGEPTRQYRRLIRLNEKFEIGWVMMAARLDKRFGRFAPSKK</sequence>
<gene>
    <name evidence="1" type="ORF">UW53_C0015G0025</name>
</gene>
<proteinExistence type="predicted"/>
<dbReference type="Proteomes" id="UP000034087">
    <property type="component" value="Unassembled WGS sequence"/>
</dbReference>
<reference evidence="1 2" key="1">
    <citation type="journal article" date="2015" name="Nature">
        <title>rRNA introns, odd ribosomes, and small enigmatic genomes across a large radiation of phyla.</title>
        <authorList>
            <person name="Brown C.T."/>
            <person name="Hug L.A."/>
            <person name="Thomas B.C."/>
            <person name="Sharon I."/>
            <person name="Castelle C.J."/>
            <person name="Singh A."/>
            <person name="Wilkins M.J."/>
            <person name="Williams K.H."/>
            <person name="Banfield J.F."/>
        </authorList>
    </citation>
    <scope>NUCLEOTIDE SEQUENCE [LARGE SCALE GENOMIC DNA]</scope>
</reference>
<dbReference type="EMBL" id="LCIR01000015">
    <property type="protein sequence ID" value="KKT59342.1"/>
    <property type="molecule type" value="Genomic_DNA"/>
</dbReference>
<dbReference type="AlphaFoldDB" id="A0A0G1KSL0"/>
<evidence type="ECO:0000313" key="1">
    <source>
        <dbReference type="EMBL" id="KKT59342.1"/>
    </source>
</evidence>
<protein>
    <submittedName>
        <fullName evidence="1">Uncharacterized protein</fullName>
    </submittedName>
</protein>
<name>A0A0G1KSL0_9BACT</name>
<organism evidence="1 2">
    <name type="scientific">Candidatus Giovannonibacteria bacterium GW2011_GWA1_44_25</name>
    <dbReference type="NCBI Taxonomy" id="1618645"/>
    <lineage>
        <taxon>Bacteria</taxon>
        <taxon>Candidatus Giovannoniibacteriota</taxon>
    </lineage>
</organism>